<dbReference type="GO" id="GO:0043571">
    <property type="term" value="P:maintenance of CRISPR repeat elements"/>
    <property type="evidence" value="ECO:0007669"/>
    <property type="project" value="InterPro"/>
</dbReference>
<dbReference type="GO" id="GO:0016787">
    <property type="term" value="F:hydrolase activity"/>
    <property type="evidence" value="ECO:0007669"/>
    <property type="project" value="UniProtKB-KW"/>
</dbReference>
<evidence type="ECO:0000256" key="7">
    <source>
        <dbReference type="ARBA" id="ARBA00023125"/>
    </source>
</evidence>
<keyword evidence="2" id="KW-0479">Metal-binding</keyword>
<keyword evidence="8" id="KW-0464">Manganese</keyword>
<dbReference type="InterPro" id="IPR050646">
    <property type="entry name" value="Cas1"/>
</dbReference>
<comment type="caution">
    <text evidence="10">The sequence shown here is derived from an EMBL/GenBank/DDBJ whole genome shotgun (WGS) entry which is preliminary data.</text>
</comment>
<dbReference type="GO" id="GO:0004519">
    <property type="term" value="F:endonuclease activity"/>
    <property type="evidence" value="ECO:0007669"/>
    <property type="project" value="UniProtKB-KW"/>
</dbReference>
<dbReference type="Proteomes" id="UP000189670">
    <property type="component" value="Unassembled WGS sequence"/>
</dbReference>
<dbReference type="CDD" id="cd09634">
    <property type="entry name" value="Cas1_I-II-III"/>
    <property type="match status" value="1"/>
</dbReference>
<proteinExistence type="predicted"/>
<keyword evidence="3" id="KW-0255">Endonuclease</keyword>
<evidence type="ECO:0000313" key="10">
    <source>
        <dbReference type="EMBL" id="ETR67795.1"/>
    </source>
</evidence>
<dbReference type="GO" id="GO:0051607">
    <property type="term" value="P:defense response to virus"/>
    <property type="evidence" value="ECO:0007669"/>
    <property type="project" value="UniProtKB-KW"/>
</dbReference>
<protein>
    <submittedName>
        <fullName evidence="10">CRISP-associated protein Cas1</fullName>
    </submittedName>
</protein>
<keyword evidence="7" id="KW-0238">DNA-binding</keyword>
<keyword evidence="1" id="KW-0540">Nuclease</keyword>
<name>A0A1V1NZ47_9BACT</name>
<evidence type="ECO:0000256" key="8">
    <source>
        <dbReference type="ARBA" id="ARBA00023211"/>
    </source>
</evidence>
<keyword evidence="5" id="KW-0460">Magnesium</keyword>
<dbReference type="Gene3D" id="1.20.120.920">
    <property type="entry name" value="CRISPR-associated endonuclease Cas1, C-terminal domain"/>
    <property type="match status" value="1"/>
</dbReference>
<keyword evidence="6" id="KW-0051">Antiviral defense</keyword>
<dbReference type="InterPro" id="IPR042206">
    <property type="entry name" value="CRISPR-assoc_Cas1_C"/>
</dbReference>
<comment type="subunit">
    <text evidence="9">Homodimer, forms a heterotetramer with a Cas2 homodimer.</text>
</comment>
<evidence type="ECO:0000256" key="4">
    <source>
        <dbReference type="ARBA" id="ARBA00022801"/>
    </source>
</evidence>
<reference evidence="11" key="1">
    <citation type="submission" date="2012-11" db="EMBL/GenBank/DDBJ databases">
        <authorList>
            <person name="Lucero-Rivera Y.E."/>
            <person name="Tovar-Ramirez D."/>
        </authorList>
    </citation>
    <scope>NUCLEOTIDE SEQUENCE [LARGE SCALE GENOMIC DNA]</scope>
    <source>
        <strain evidence="11">Araruama</strain>
    </source>
</reference>
<dbReference type="PANTHER" id="PTHR34353">
    <property type="entry name" value="CRISPR-ASSOCIATED ENDONUCLEASE CAS1 1"/>
    <property type="match status" value="1"/>
</dbReference>
<evidence type="ECO:0000313" key="11">
    <source>
        <dbReference type="Proteomes" id="UP000189670"/>
    </source>
</evidence>
<dbReference type="Pfam" id="PF01867">
    <property type="entry name" value="Cas_Cas1"/>
    <property type="match status" value="1"/>
</dbReference>
<organism evidence="10 11">
    <name type="scientific">Candidatus Magnetoglobus multicellularis str. Araruama</name>
    <dbReference type="NCBI Taxonomy" id="890399"/>
    <lineage>
        <taxon>Bacteria</taxon>
        <taxon>Pseudomonadati</taxon>
        <taxon>Thermodesulfobacteriota</taxon>
        <taxon>Desulfobacteria</taxon>
        <taxon>Desulfobacterales</taxon>
        <taxon>Desulfobacteraceae</taxon>
        <taxon>Candidatus Magnetoglobus</taxon>
    </lineage>
</organism>
<dbReference type="GO" id="GO:0046872">
    <property type="term" value="F:metal ion binding"/>
    <property type="evidence" value="ECO:0007669"/>
    <property type="project" value="UniProtKB-KW"/>
</dbReference>
<dbReference type="InterPro" id="IPR002729">
    <property type="entry name" value="CRISPR-assoc_Cas1"/>
</dbReference>
<dbReference type="AlphaFoldDB" id="A0A1V1NZ47"/>
<evidence type="ECO:0000256" key="6">
    <source>
        <dbReference type="ARBA" id="ARBA00023118"/>
    </source>
</evidence>
<evidence type="ECO:0000256" key="3">
    <source>
        <dbReference type="ARBA" id="ARBA00022759"/>
    </source>
</evidence>
<dbReference type="GO" id="GO:0003677">
    <property type="term" value="F:DNA binding"/>
    <property type="evidence" value="ECO:0007669"/>
    <property type="project" value="UniProtKB-KW"/>
</dbReference>
<evidence type="ECO:0000256" key="2">
    <source>
        <dbReference type="ARBA" id="ARBA00022723"/>
    </source>
</evidence>
<accession>A0A1V1NZ47</accession>
<gene>
    <name evidence="10" type="ORF">OMM_11199</name>
</gene>
<evidence type="ECO:0000256" key="9">
    <source>
        <dbReference type="ARBA" id="ARBA00038592"/>
    </source>
</evidence>
<keyword evidence="4" id="KW-0378">Hydrolase</keyword>
<dbReference type="PANTHER" id="PTHR34353:SF2">
    <property type="entry name" value="CRISPR-ASSOCIATED ENDONUCLEASE CAS1 1"/>
    <property type="match status" value="1"/>
</dbReference>
<sequence length="231" mass="26783">MTFLWRLILNEPTDHIFNPSIRKADLIRKVENTSQIMNNCLDVIPSCESIESIRGYEGSASNAWFSFLADVLPKKWKFTGRNRQPPKDPINALLSLTYTLTFAECKMVINERGLDPCVGFLHTPLPGRESFAIDLIEPLRSGADAFVISLLDNHMFDENEFSTSKEHGCRLNRDARGKYYACWADWRTQWPIWQDDAMDQQDEDEEINEKHIRTCVRSLINQVVEIWPKCQ</sequence>
<evidence type="ECO:0000256" key="1">
    <source>
        <dbReference type="ARBA" id="ARBA00022722"/>
    </source>
</evidence>
<dbReference type="NCBIfam" id="TIGR00287">
    <property type="entry name" value="cas1"/>
    <property type="match status" value="1"/>
</dbReference>
<evidence type="ECO:0000256" key="5">
    <source>
        <dbReference type="ARBA" id="ARBA00022842"/>
    </source>
</evidence>
<dbReference type="EMBL" id="ATBP01001209">
    <property type="protein sequence ID" value="ETR67795.1"/>
    <property type="molecule type" value="Genomic_DNA"/>
</dbReference>